<proteinExistence type="predicted"/>
<accession>A0ACC2MSU4</accession>
<sequence>MATSSSSSTLLILFLILFSLSFLTLSANGLTCSSQTFSNNRLFASCSDLPHLDSTLHWTYSSKSTLSLAFVAPPAKPNGWISWAINPTSTGMIGAQSLIAFPQSDGSITIQTFNITSYGPVQQSPIAFEVSGASAEYSGGLMKIFATVKLPVGMTKVNQVWQVGGSVTNGVPDKHDFKADNMNSKGTLDLLKGESGSSSGGDSRLRKKNVSMIFFFF</sequence>
<protein>
    <submittedName>
        <fullName evidence="1">Uncharacterized protein</fullName>
    </submittedName>
</protein>
<keyword evidence="2" id="KW-1185">Reference proteome</keyword>
<dbReference type="EMBL" id="CM056809">
    <property type="protein sequence ID" value="KAJ8648806.1"/>
    <property type="molecule type" value="Genomic_DNA"/>
</dbReference>
<organism evidence="1 2">
    <name type="scientific">Persea americana</name>
    <name type="common">Avocado</name>
    <dbReference type="NCBI Taxonomy" id="3435"/>
    <lineage>
        <taxon>Eukaryota</taxon>
        <taxon>Viridiplantae</taxon>
        <taxon>Streptophyta</taxon>
        <taxon>Embryophyta</taxon>
        <taxon>Tracheophyta</taxon>
        <taxon>Spermatophyta</taxon>
        <taxon>Magnoliopsida</taxon>
        <taxon>Magnoliidae</taxon>
        <taxon>Laurales</taxon>
        <taxon>Lauraceae</taxon>
        <taxon>Persea</taxon>
    </lineage>
</organism>
<gene>
    <name evidence="1" type="ORF">MRB53_001829</name>
</gene>
<evidence type="ECO:0000313" key="2">
    <source>
        <dbReference type="Proteomes" id="UP001234297"/>
    </source>
</evidence>
<evidence type="ECO:0000313" key="1">
    <source>
        <dbReference type="EMBL" id="KAJ8648806.1"/>
    </source>
</evidence>
<comment type="caution">
    <text evidence="1">The sequence shown here is derived from an EMBL/GenBank/DDBJ whole genome shotgun (WGS) entry which is preliminary data.</text>
</comment>
<reference evidence="1 2" key="1">
    <citation type="journal article" date="2022" name="Hortic Res">
        <title>A haplotype resolved chromosomal level avocado genome allows analysis of novel avocado genes.</title>
        <authorList>
            <person name="Nath O."/>
            <person name="Fletcher S.J."/>
            <person name="Hayward A."/>
            <person name="Shaw L.M."/>
            <person name="Masouleh A.K."/>
            <person name="Furtado A."/>
            <person name="Henry R.J."/>
            <person name="Mitter N."/>
        </authorList>
    </citation>
    <scope>NUCLEOTIDE SEQUENCE [LARGE SCALE GENOMIC DNA]</scope>
    <source>
        <strain evidence="2">cv. Hass</strain>
        <tissue evidence="1">Leaves</tissue>
    </source>
</reference>
<dbReference type="Proteomes" id="UP001234297">
    <property type="component" value="Chromosome 1"/>
</dbReference>
<name>A0ACC2MSU4_PERAE</name>